<keyword evidence="2" id="KW-1185">Reference proteome</keyword>
<dbReference type="EMBL" id="APVH01000039">
    <property type="protein sequence ID" value="EPX78393.1"/>
    <property type="molecule type" value="Genomic_DNA"/>
</dbReference>
<evidence type="ECO:0000313" key="1">
    <source>
        <dbReference type="EMBL" id="EPX78393.1"/>
    </source>
</evidence>
<accession>S9QFJ7</accession>
<dbReference type="AlphaFoldDB" id="S9QFJ7"/>
<dbReference type="HOGENOM" id="CLU_000445_69_11_5"/>
<dbReference type="InterPro" id="IPR011006">
    <property type="entry name" value="CheY-like_superfamily"/>
</dbReference>
<sequence>MALDLELIVQDLGFDVLGPVARIEDARRIAATETVHAAILDVRLQDGEVFPLATELQEKGVALIFHSGHALSHEIQAQYPGAKFCPKPFSTETLTRFLGALC</sequence>
<proteinExistence type="predicted"/>
<reference evidence="2" key="1">
    <citation type="journal article" date="2014" name="Stand. Genomic Sci.">
        <title>Genome sequence of the exopolysaccharide-producing Salipiger mucosus type strain (DSM 16094(T)), a moderately halophilic member of the Roseobacter clade.</title>
        <authorList>
            <person name="Riedel T."/>
            <person name="Spring S."/>
            <person name="Fiebig A."/>
            <person name="Petersen J."/>
            <person name="Kyrpides N.C."/>
            <person name="Goker M."/>
            <person name="Klenk H.P."/>
        </authorList>
    </citation>
    <scope>NUCLEOTIDE SEQUENCE [LARGE SCALE GENOMIC DNA]</scope>
    <source>
        <strain evidence="2">DSM 16094</strain>
    </source>
</reference>
<organism evidence="1 2">
    <name type="scientific">Salipiger mucosus DSM 16094</name>
    <dbReference type="NCBI Taxonomy" id="1123237"/>
    <lineage>
        <taxon>Bacteria</taxon>
        <taxon>Pseudomonadati</taxon>
        <taxon>Pseudomonadota</taxon>
        <taxon>Alphaproteobacteria</taxon>
        <taxon>Rhodobacterales</taxon>
        <taxon>Roseobacteraceae</taxon>
        <taxon>Salipiger</taxon>
    </lineage>
</organism>
<name>S9QFJ7_9RHOB</name>
<dbReference type="eggNOG" id="COG0784">
    <property type="taxonomic scope" value="Bacteria"/>
</dbReference>
<dbReference type="STRING" id="1123237.Salmuc_03501"/>
<dbReference type="Proteomes" id="UP000015347">
    <property type="component" value="Unassembled WGS sequence"/>
</dbReference>
<comment type="caution">
    <text evidence="1">The sequence shown here is derived from an EMBL/GenBank/DDBJ whole genome shotgun (WGS) entry which is preliminary data.</text>
</comment>
<evidence type="ECO:0000313" key="2">
    <source>
        <dbReference type="Proteomes" id="UP000015347"/>
    </source>
</evidence>
<dbReference type="SUPFAM" id="SSF52172">
    <property type="entry name" value="CheY-like"/>
    <property type="match status" value="1"/>
</dbReference>
<protein>
    <submittedName>
        <fullName evidence="1">Response regulator, hypothetical</fullName>
    </submittedName>
</protein>
<gene>
    <name evidence="1" type="ORF">Salmuc_03501</name>
</gene>
<dbReference type="Gene3D" id="3.40.50.2300">
    <property type="match status" value="1"/>
</dbReference>